<dbReference type="EMBL" id="MCFG01000354">
    <property type="protein sequence ID" value="ORX75477.1"/>
    <property type="molecule type" value="Genomic_DNA"/>
</dbReference>
<keyword evidence="13" id="KW-1185">Reference proteome</keyword>
<feature type="domain" description="FAD/NAD(P)-binding" evidence="11">
    <location>
        <begin position="367"/>
        <end position="607"/>
    </location>
</feature>
<evidence type="ECO:0000256" key="5">
    <source>
        <dbReference type="ARBA" id="ARBA00022643"/>
    </source>
</evidence>
<evidence type="ECO:0000256" key="2">
    <source>
        <dbReference type="ARBA" id="ARBA00001966"/>
    </source>
</evidence>
<evidence type="ECO:0000256" key="1">
    <source>
        <dbReference type="ARBA" id="ARBA00001917"/>
    </source>
</evidence>
<evidence type="ECO:0000256" key="3">
    <source>
        <dbReference type="ARBA" id="ARBA00011048"/>
    </source>
</evidence>
<reference evidence="12 13" key="2">
    <citation type="submission" date="2016-08" db="EMBL/GenBank/DDBJ databases">
        <title>Pervasive Adenine N6-methylation of Active Genes in Fungi.</title>
        <authorList>
            <consortium name="DOE Joint Genome Institute"/>
            <person name="Mondo S.J."/>
            <person name="Dannebaum R.O."/>
            <person name="Kuo R.C."/>
            <person name="Labutti K."/>
            <person name="Haridas S."/>
            <person name="Kuo A."/>
            <person name="Salamov A."/>
            <person name="Ahrendt S.R."/>
            <person name="Lipzen A."/>
            <person name="Sullivan W."/>
            <person name="Andreopoulos W.B."/>
            <person name="Clum A."/>
            <person name="Lindquist E."/>
            <person name="Daum C."/>
            <person name="Ramamoorthy G.K."/>
            <person name="Gryganskyi A."/>
            <person name="Culley D."/>
            <person name="Magnuson J.K."/>
            <person name="James T.Y."/>
            <person name="O'Malley M.A."/>
            <person name="Stajich J.E."/>
            <person name="Spatafora J.W."/>
            <person name="Visel A."/>
            <person name="Grigoriev I.V."/>
        </authorList>
    </citation>
    <scope>NUCLEOTIDE SEQUENCE [LARGE SCALE GENOMIC DNA]</scope>
    <source>
        <strain evidence="12 13">S4</strain>
    </source>
</reference>
<feature type="domain" description="NADH:flavin oxidoreductase/NADH oxidase N-terminal" evidence="10">
    <location>
        <begin position="5"/>
        <end position="105"/>
    </location>
</feature>
<keyword evidence="4" id="KW-0285">Flavoprotein</keyword>
<comment type="cofactor">
    <cofactor evidence="2">
        <name>[4Fe-4S] cluster</name>
        <dbReference type="ChEBI" id="CHEBI:49883"/>
    </cofactor>
</comment>
<evidence type="ECO:0000259" key="11">
    <source>
        <dbReference type="Pfam" id="PF07992"/>
    </source>
</evidence>
<dbReference type="PRINTS" id="PR00469">
    <property type="entry name" value="PNDRDTASEII"/>
</dbReference>
<comment type="cofactor">
    <cofactor evidence="1">
        <name>FMN</name>
        <dbReference type="ChEBI" id="CHEBI:58210"/>
    </cofactor>
</comment>
<dbReference type="InterPro" id="IPR013785">
    <property type="entry name" value="Aldolase_TIM"/>
</dbReference>
<dbReference type="PANTHER" id="PTHR42917:SF2">
    <property type="entry name" value="2,4-DIENOYL-COA REDUCTASE [(2E)-ENOYL-COA-PRODUCING]"/>
    <property type="match status" value="1"/>
</dbReference>
<dbReference type="SUPFAM" id="SSF51395">
    <property type="entry name" value="FMN-linked oxidoreductases"/>
    <property type="match status" value="1"/>
</dbReference>
<dbReference type="InterPro" id="IPR023753">
    <property type="entry name" value="FAD/NAD-binding_dom"/>
</dbReference>
<evidence type="ECO:0000256" key="9">
    <source>
        <dbReference type="ARBA" id="ARBA00023014"/>
    </source>
</evidence>
<evidence type="ECO:0000256" key="6">
    <source>
        <dbReference type="ARBA" id="ARBA00022723"/>
    </source>
</evidence>
<dbReference type="OrthoDB" id="276546at2759"/>
<protein>
    <submittedName>
        <fullName evidence="12">NADH oxidase</fullName>
    </submittedName>
</protein>
<dbReference type="Gene3D" id="3.50.50.60">
    <property type="entry name" value="FAD/NAD(P)-binding domain"/>
    <property type="match status" value="1"/>
</dbReference>
<evidence type="ECO:0000313" key="12">
    <source>
        <dbReference type="EMBL" id="ORX75477.1"/>
    </source>
</evidence>
<dbReference type="Gene3D" id="3.20.20.70">
    <property type="entry name" value="Aldolase class I"/>
    <property type="match status" value="1"/>
</dbReference>
<dbReference type="InterPro" id="IPR036188">
    <property type="entry name" value="FAD/NAD-bd_sf"/>
</dbReference>
<dbReference type="STRING" id="1754192.A0A1Y1WPK6"/>
<dbReference type="InterPro" id="IPR051793">
    <property type="entry name" value="NADH:flavin_oxidoreductase"/>
</dbReference>
<dbReference type="SUPFAM" id="SSF51905">
    <property type="entry name" value="FAD/NAD(P)-binding domain"/>
    <property type="match status" value="1"/>
</dbReference>
<dbReference type="InterPro" id="IPR001155">
    <property type="entry name" value="OxRdtase_FMN_N"/>
</dbReference>
<keyword evidence="8" id="KW-0408">Iron</keyword>
<proteinExistence type="inferred from homology"/>
<accession>A0A1Y1WPK6</accession>
<evidence type="ECO:0000259" key="10">
    <source>
        <dbReference type="Pfam" id="PF00724"/>
    </source>
</evidence>
<name>A0A1Y1WPK6_9FUNG</name>
<comment type="caution">
    <text evidence="12">The sequence shown here is derived from an EMBL/GenBank/DDBJ whole genome shotgun (WGS) entry which is preliminary data.</text>
</comment>
<dbReference type="PANTHER" id="PTHR42917">
    <property type="entry name" value="2,4-DIENOYL-COA REDUCTASE"/>
    <property type="match status" value="1"/>
</dbReference>
<evidence type="ECO:0000256" key="8">
    <source>
        <dbReference type="ARBA" id="ARBA00023004"/>
    </source>
</evidence>
<dbReference type="PRINTS" id="PR00368">
    <property type="entry name" value="FADPNR"/>
</dbReference>
<dbReference type="Pfam" id="PF00724">
    <property type="entry name" value="Oxidored_FMN"/>
    <property type="match status" value="2"/>
</dbReference>
<reference evidence="12 13" key="1">
    <citation type="submission" date="2016-08" db="EMBL/GenBank/DDBJ databases">
        <title>A Parts List for Fungal Cellulosomes Revealed by Comparative Genomics.</title>
        <authorList>
            <consortium name="DOE Joint Genome Institute"/>
            <person name="Haitjema C.H."/>
            <person name="Gilmore S.P."/>
            <person name="Henske J.K."/>
            <person name="Solomon K.V."/>
            <person name="De Groot R."/>
            <person name="Kuo A."/>
            <person name="Mondo S.J."/>
            <person name="Salamov A.A."/>
            <person name="Labutti K."/>
            <person name="Zhao Z."/>
            <person name="Chiniquy J."/>
            <person name="Barry K."/>
            <person name="Brewer H.M."/>
            <person name="Purvine S.O."/>
            <person name="Wright A.T."/>
            <person name="Boxma B."/>
            <person name="Van Alen T."/>
            <person name="Hackstein J.H."/>
            <person name="Baker S.E."/>
            <person name="Grigoriev I.V."/>
            <person name="O'Malley M.A."/>
        </authorList>
    </citation>
    <scope>NUCLEOTIDE SEQUENCE [LARGE SCALE GENOMIC DNA]</scope>
    <source>
        <strain evidence="12 13">S4</strain>
    </source>
</reference>
<keyword evidence="6" id="KW-0479">Metal-binding</keyword>
<dbReference type="Pfam" id="PF07992">
    <property type="entry name" value="Pyr_redox_2"/>
    <property type="match status" value="1"/>
</dbReference>
<dbReference type="GO" id="GO:0010181">
    <property type="term" value="F:FMN binding"/>
    <property type="evidence" value="ECO:0007669"/>
    <property type="project" value="InterPro"/>
</dbReference>
<evidence type="ECO:0000313" key="13">
    <source>
        <dbReference type="Proteomes" id="UP000193944"/>
    </source>
</evidence>
<comment type="similarity">
    <text evidence="3">In the N-terminal section; belongs to the NADH:flavin oxidoreductase/NADH oxidase family.</text>
</comment>
<dbReference type="Gene3D" id="3.40.50.720">
    <property type="entry name" value="NAD(P)-binding Rossmann-like Domain"/>
    <property type="match status" value="1"/>
</dbReference>
<evidence type="ECO:0000256" key="4">
    <source>
        <dbReference type="ARBA" id="ARBA00022630"/>
    </source>
</evidence>
<organism evidence="12 13">
    <name type="scientific">Anaeromyces robustus</name>
    <dbReference type="NCBI Taxonomy" id="1754192"/>
    <lineage>
        <taxon>Eukaryota</taxon>
        <taxon>Fungi</taxon>
        <taxon>Fungi incertae sedis</taxon>
        <taxon>Chytridiomycota</taxon>
        <taxon>Chytridiomycota incertae sedis</taxon>
        <taxon>Neocallimastigomycetes</taxon>
        <taxon>Neocallimastigales</taxon>
        <taxon>Neocallimastigaceae</taxon>
        <taxon>Anaeromyces</taxon>
    </lineage>
</organism>
<sequence length="628" mass="69538">MSNTLFSPIKVGRMTVKNRIECAPYGTGLFRNDGACGNKELMHFRNLVRGGVGMVCIGTANCSLDNPPPPGPTIPYLHNQFLLNSYSNLVEIAHQYDVKIGFELFGAKELFMPAMVYVNTYTKEDIQNYQKGVVDAAVNVRDIDADYILIHGGHGMIPAAFYRESTNKRTDEYGGSFENRIRITKEILQQIREKVGDKLTIEYRISGEEMQEGGLKIEDQIKFAQAIEEYIDIFNISRGVLEYEEDWPFVFPSVYEPRKINVANAAKFKAALKKPVSVIGGNSMFVAEEIIESNSADMVAMVRPLIADPDCVEKFRLGKADEIRPCIRCNMCIHRCHTRLLDIRCSVNPLMGREEYFGRIDKRIDTKKVLIIGGGPAGMEAARTASMRGHSVILVEKTDKLGGNFILATKESFKEDLKKYLEWSIRTVKKDKNIEIRMNTEGTADLVKKENPDVLIIAVGSVPIIPTFTASGTEKVQWIGDATKESLGKNIVVAGGGFTGLEAAYDYALDGKTVTVIDMIPEKELGQGASVMNKISLMQKLKTHKVKLICESKVEDVTTEGVKISNKDGESVIPCDNVVLALGQRKNTAVVDNLKDIVEKTYVIGDCSNVGGTLLNAVRAGFEIAFDI</sequence>
<keyword evidence="7" id="KW-0560">Oxidoreductase</keyword>
<feature type="domain" description="NADH:flavin oxidoreductase/NADH oxidase N-terminal" evidence="10">
    <location>
        <begin position="116"/>
        <end position="321"/>
    </location>
</feature>
<evidence type="ECO:0000256" key="7">
    <source>
        <dbReference type="ARBA" id="ARBA00023002"/>
    </source>
</evidence>
<dbReference type="GO" id="GO:0046872">
    <property type="term" value="F:metal ion binding"/>
    <property type="evidence" value="ECO:0007669"/>
    <property type="project" value="UniProtKB-KW"/>
</dbReference>
<keyword evidence="5" id="KW-0288">FMN</keyword>
<dbReference type="GO" id="GO:0051536">
    <property type="term" value="F:iron-sulfur cluster binding"/>
    <property type="evidence" value="ECO:0007669"/>
    <property type="project" value="UniProtKB-KW"/>
</dbReference>
<dbReference type="AlphaFoldDB" id="A0A1Y1WPK6"/>
<gene>
    <name evidence="12" type="ORF">BCR32DRAFT_329790</name>
</gene>
<dbReference type="GO" id="GO:0016491">
    <property type="term" value="F:oxidoreductase activity"/>
    <property type="evidence" value="ECO:0007669"/>
    <property type="project" value="UniProtKB-KW"/>
</dbReference>
<keyword evidence="9" id="KW-0411">Iron-sulfur</keyword>
<dbReference type="Proteomes" id="UP000193944">
    <property type="component" value="Unassembled WGS sequence"/>
</dbReference>